<evidence type="ECO:0000313" key="2">
    <source>
        <dbReference type="EnsemblPlants" id="Zm00001eb038020_P001"/>
    </source>
</evidence>
<protein>
    <submittedName>
        <fullName evidence="2">Uncharacterized protein</fullName>
    </submittedName>
</protein>
<feature type="region of interest" description="Disordered" evidence="1">
    <location>
        <begin position="33"/>
        <end position="55"/>
    </location>
</feature>
<dbReference type="PANTHER" id="PTHR47127">
    <property type="entry name" value="10A19I.15"/>
    <property type="match status" value="1"/>
</dbReference>
<proteinExistence type="predicted"/>
<feature type="compositionally biased region" description="Low complexity" evidence="1">
    <location>
        <begin position="232"/>
        <end position="251"/>
    </location>
</feature>
<dbReference type="InParanoid" id="A0A804LUR2"/>
<evidence type="ECO:0000313" key="3">
    <source>
        <dbReference type="Proteomes" id="UP000007305"/>
    </source>
</evidence>
<dbReference type="Proteomes" id="UP000007305">
    <property type="component" value="Chromosome 1"/>
</dbReference>
<dbReference type="AlphaFoldDB" id="A0A804LUR2"/>
<reference evidence="2" key="2">
    <citation type="submission" date="2019-07" db="EMBL/GenBank/DDBJ databases">
        <authorList>
            <person name="Seetharam A."/>
            <person name="Woodhouse M."/>
            <person name="Cannon E."/>
        </authorList>
    </citation>
    <scope>NUCLEOTIDE SEQUENCE [LARGE SCALE GENOMIC DNA]</scope>
    <source>
        <strain evidence="2">cv. B73</strain>
    </source>
</reference>
<dbReference type="Gramene" id="Zm00001eb038020_T001">
    <property type="protein sequence ID" value="Zm00001eb038020_P001"/>
    <property type="gene ID" value="Zm00001eb038020"/>
</dbReference>
<name>A0A804LUR2_MAIZE</name>
<dbReference type="EnsemblPlants" id="Zm00001eb038020_T001">
    <property type="protein sequence ID" value="Zm00001eb038020_P001"/>
    <property type="gene ID" value="Zm00001eb038020"/>
</dbReference>
<keyword evidence="3" id="KW-1185">Reference proteome</keyword>
<reference evidence="2" key="3">
    <citation type="submission" date="2021-05" db="UniProtKB">
        <authorList>
            <consortium name="EnsemblPlants"/>
        </authorList>
    </citation>
    <scope>IDENTIFICATION</scope>
    <source>
        <strain evidence="2">cv. B73</strain>
    </source>
</reference>
<reference evidence="3" key="1">
    <citation type="submission" date="2015-12" db="EMBL/GenBank/DDBJ databases">
        <title>Update maize B73 reference genome by single molecule sequencing technologies.</title>
        <authorList>
            <consortium name="Maize Genome Sequencing Project"/>
            <person name="Ware D."/>
        </authorList>
    </citation>
    <scope>NUCLEOTIDE SEQUENCE [LARGE SCALE GENOMIC DNA]</scope>
    <source>
        <strain evidence="3">cv. B73</strain>
    </source>
</reference>
<evidence type="ECO:0000256" key="1">
    <source>
        <dbReference type="SAM" id="MobiDB-lite"/>
    </source>
</evidence>
<accession>A0A804LUR2</accession>
<feature type="region of interest" description="Disordered" evidence="1">
    <location>
        <begin position="232"/>
        <end position="256"/>
    </location>
</feature>
<organism evidence="2 3">
    <name type="scientific">Zea mays</name>
    <name type="common">Maize</name>
    <dbReference type="NCBI Taxonomy" id="4577"/>
    <lineage>
        <taxon>Eukaryota</taxon>
        <taxon>Viridiplantae</taxon>
        <taxon>Streptophyta</taxon>
        <taxon>Embryophyta</taxon>
        <taxon>Tracheophyta</taxon>
        <taxon>Spermatophyta</taxon>
        <taxon>Magnoliopsida</taxon>
        <taxon>Liliopsida</taxon>
        <taxon>Poales</taxon>
        <taxon>Poaceae</taxon>
        <taxon>PACMAD clade</taxon>
        <taxon>Panicoideae</taxon>
        <taxon>Andropogonodae</taxon>
        <taxon>Andropogoneae</taxon>
        <taxon>Tripsacinae</taxon>
        <taxon>Zea</taxon>
    </lineage>
</organism>
<sequence length="313" mass="34193">MGSNEPLGKPSDIVDILDDGIEVTSDFVDASNLTSKGKTVDKGTPGDSIDTKPMSNLGKRKRYVTDEDVVVFNGMKEDVSDVAAAVRESIHAEAAPGIYNAVINCPGFSREALMYALNHMMEHKATSLVFLDMTPDDRDLWLKTFLAKHYHNRCIPECSNAPDQCSQRSTVLGAPSVLPVHVTVDRPPHPTPPLLPSKLAASSDSFGGEVCRCAQPFQIQPTVAIRRRAATTRAARPAPARKGARTTATGTQGLGDASLFRHRPWLRFPRRRRIESRGRARSVAVPSPTHKAQPKPVSLSAHMTWRPAQGEFQ</sequence>
<feature type="region of interest" description="Disordered" evidence="1">
    <location>
        <begin position="270"/>
        <end position="313"/>
    </location>
</feature>